<evidence type="ECO:0000259" key="1">
    <source>
        <dbReference type="Pfam" id="PF18824"/>
    </source>
</evidence>
<gene>
    <name evidence="2" type="ORF">ACFQU0_16605</name>
</gene>
<dbReference type="RefSeq" id="WP_382202746.1">
    <property type="nucleotide sequence ID" value="NZ_JBHTBZ010000051.1"/>
</dbReference>
<reference evidence="3" key="1">
    <citation type="journal article" date="2019" name="Int. J. Syst. Evol. Microbiol.">
        <title>The Global Catalogue of Microorganisms (GCM) 10K type strain sequencing project: providing services to taxonomists for standard genome sequencing and annotation.</title>
        <authorList>
            <consortium name="The Broad Institute Genomics Platform"/>
            <consortium name="The Broad Institute Genome Sequencing Center for Infectious Disease"/>
            <person name="Wu L."/>
            <person name="Ma J."/>
        </authorList>
    </citation>
    <scope>NUCLEOTIDE SEQUENCE [LARGE SCALE GENOMIC DNA]</scope>
    <source>
        <strain evidence="3">CCUG 53903</strain>
    </source>
</reference>
<evidence type="ECO:0000313" key="3">
    <source>
        <dbReference type="Proteomes" id="UP001596457"/>
    </source>
</evidence>
<dbReference type="Proteomes" id="UP001596457">
    <property type="component" value="Unassembled WGS sequence"/>
</dbReference>
<dbReference type="InterPro" id="IPR040789">
    <property type="entry name" value="LPD11"/>
</dbReference>
<evidence type="ECO:0000313" key="2">
    <source>
        <dbReference type="EMBL" id="MFC7462051.1"/>
    </source>
</evidence>
<name>A0ABW2SEY0_9BURK</name>
<proteinExistence type="predicted"/>
<organism evidence="2 3">
    <name type="scientific">Hydrogenophaga defluvii</name>
    <dbReference type="NCBI Taxonomy" id="249410"/>
    <lineage>
        <taxon>Bacteria</taxon>
        <taxon>Pseudomonadati</taxon>
        <taxon>Pseudomonadota</taxon>
        <taxon>Betaproteobacteria</taxon>
        <taxon>Burkholderiales</taxon>
        <taxon>Comamonadaceae</taxon>
        <taxon>Hydrogenophaga</taxon>
    </lineage>
</organism>
<protein>
    <submittedName>
        <fullName evidence="2">LPD11 domain-containing protein</fullName>
    </submittedName>
</protein>
<accession>A0ABW2SEY0</accession>
<feature type="domain" description="Large polyvalent protein-associated" evidence="1">
    <location>
        <begin position="97"/>
        <end position="161"/>
    </location>
</feature>
<dbReference type="EMBL" id="JBHTBZ010000051">
    <property type="protein sequence ID" value="MFC7462051.1"/>
    <property type="molecule type" value="Genomic_DNA"/>
</dbReference>
<keyword evidence="3" id="KW-1185">Reference proteome</keyword>
<comment type="caution">
    <text evidence="2">The sequence shown here is derived from an EMBL/GenBank/DDBJ whole genome shotgun (WGS) entry which is preliminary data.</text>
</comment>
<dbReference type="Pfam" id="PF18824">
    <property type="entry name" value="LPD11"/>
    <property type="match status" value="1"/>
</dbReference>
<sequence>MIPQLNPMQLNTSSAEATPVTSKPLAAAGFLSYRYRQPHGFVMIGAKDDDDALKQAGRSIEGAPQLTDLERWNGTTYSPVVADMSVHGQLDKSPDAFNYQLLARLQQDCEYYLGYGNRSAKHLWSTNETEQIAKMKALYDGFSEKPEWISLEDIAQYEAQMCPQKPGVAGTQTCLA</sequence>